<organism evidence="2 3">
    <name type="scientific">Effrenium voratum</name>
    <dbReference type="NCBI Taxonomy" id="2562239"/>
    <lineage>
        <taxon>Eukaryota</taxon>
        <taxon>Sar</taxon>
        <taxon>Alveolata</taxon>
        <taxon>Dinophyceae</taxon>
        <taxon>Suessiales</taxon>
        <taxon>Symbiodiniaceae</taxon>
        <taxon>Effrenium</taxon>
    </lineage>
</organism>
<gene>
    <name evidence="2" type="ORF">EVOR1521_LOCUS20271</name>
</gene>
<reference evidence="2" key="1">
    <citation type="submission" date="2023-08" db="EMBL/GenBank/DDBJ databases">
        <authorList>
            <person name="Chen Y."/>
            <person name="Shah S."/>
            <person name="Dougan E. K."/>
            <person name="Thang M."/>
            <person name="Chan C."/>
        </authorList>
    </citation>
    <scope>NUCLEOTIDE SEQUENCE</scope>
</reference>
<protein>
    <submittedName>
        <fullName evidence="2">Uncharacterized protein</fullName>
    </submittedName>
</protein>
<evidence type="ECO:0000313" key="3">
    <source>
        <dbReference type="Proteomes" id="UP001178507"/>
    </source>
</evidence>
<evidence type="ECO:0000256" key="1">
    <source>
        <dbReference type="SAM" id="MobiDB-lite"/>
    </source>
</evidence>
<dbReference type="Gene3D" id="3.60.60.10">
    <property type="entry name" value="Penicillin V Acylase, Chain A"/>
    <property type="match status" value="1"/>
</dbReference>
<sequence>MAPAPRGACAAPRTGLPPVSCSVEQWEHLASLAEKGAVLCCPTAAAFFEGLKQGLGWNVYETLLDFEVYTLELQRRDRAEARRGASSSSSSSSESDSSSSLDVNLSETQEAGKVTALDLETLLEGKDGEEVGPEQPKKLKTGRCTGFAMSEAAGARAVVTQTVDLPGILYGFGDFDCVLRLQLPSLEVLVYDSDGRLCPVGLNSVGLGVCVFNLHDRQTEGFEQASLSVQTLVWELLLAGHTLSSALSWLRSLPLRPMCGSALLLADETGVVNVELSPGGLVIGEVQRAAVVSRANHPMLEESEASFGGNKRSRRDSERRLEALRVELKRQQEADAFKLDTEVALSVLRRAKKVRNLSTLALVSMDPLQGQLSVEFRERQEVSETEAARFAVEMGMAPKILNRALNQGGLQMETKRPRMSTGETALHVTRWAKHSIELSAGKGKRTGELGELGENEAWSVYDALAAVSQSFVAVQ</sequence>
<keyword evidence="3" id="KW-1185">Reference proteome</keyword>
<evidence type="ECO:0000313" key="2">
    <source>
        <dbReference type="EMBL" id="CAJ1395966.1"/>
    </source>
</evidence>
<dbReference type="Proteomes" id="UP001178507">
    <property type="component" value="Unassembled WGS sequence"/>
</dbReference>
<accession>A0AA36IYJ6</accession>
<feature type="compositionally biased region" description="Low complexity" evidence="1">
    <location>
        <begin position="86"/>
        <end position="100"/>
    </location>
</feature>
<feature type="region of interest" description="Disordered" evidence="1">
    <location>
        <begin position="80"/>
        <end position="104"/>
    </location>
</feature>
<name>A0AA36IYJ6_9DINO</name>
<comment type="caution">
    <text evidence="2">The sequence shown here is derived from an EMBL/GenBank/DDBJ whole genome shotgun (WGS) entry which is preliminary data.</text>
</comment>
<dbReference type="EMBL" id="CAUJNA010003216">
    <property type="protein sequence ID" value="CAJ1395966.1"/>
    <property type="molecule type" value="Genomic_DNA"/>
</dbReference>
<proteinExistence type="predicted"/>
<dbReference type="AlphaFoldDB" id="A0AA36IYJ6"/>